<comment type="caution">
    <text evidence="1">The sequence shown here is derived from an EMBL/GenBank/DDBJ whole genome shotgun (WGS) entry which is preliminary data.</text>
</comment>
<proteinExistence type="predicted"/>
<evidence type="ECO:0000313" key="2">
    <source>
        <dbReference type="Proteomes" id="UP000790377"/>
    </source>
</evidence>
<accession>A0ACB8A2Q9</accession>
<keyword evidence="2" id="KW-1185">Reference proteome</keyword>
<gene>
    <name evidence="1" type="ORF">BJ138DRAFT_1160570</name>
</gene>
<evidence type="ECO:0000313" key="1">
    <source>
        <dbReference type="EMBL" id="KAH7907252.1"/>
    </source>
</evidence>
<reference evidence="1" key="1">
    <citation type="journal article" date="2021" name="New Phytol.">
        <title>Evolutionary innovations through gain and loss of genes in the ectomycorrhizal Boletales.</title>
        <authorList>
            <person name="Wu G."/>
            <person name="Miyauchi S."/>
            <person name="Morin E."/>
            <person name="Kuo A."/>
            <person name="Drula E."/>
            <person name="Varga T."/>
            <person name="Kohler A."/>
            <person name="Feng B."/>
            <person name="Cao Y."/>
            <person name="Lipzen A."/>
            <person name="Daum C."/>
            <person name="Hundley H."/>
            <person name="Pangilinan J."/>
            <person name="Johnson J."/>
            <person name="Barry K."/>
            <person name="LaButti K."/>
            <person name="Ng V."/>
            <person name="Ahrendt S."/>
            <person name="Min B."/>
            <person name="Choi I.G."/>
            <person name="Park H."/>
            <person name="Plett J.M."/>
            <person name="Magnuson J."/>
            <person name="Spatafora J.W."/>
            <person name="Nagy L.G."/>
            <person name="Henrissat B."/>
            <person name="Grigoriev I.V."/>
            <person name="Yang Z.L."/>
            <person name="Xu J."/>
            <person name="Martin F.M."/>
        </authorList>
    </citation>
    <scope>NUCLEOTIDE SEQUENCE</scope>
    <source>
        <strain evidence="1">ATCC 28755</strain>
    </source>
</reference>
<dbReference type="EMBL" id="MU267922">
    <property type="protein sequence ID" value="KAH7907252.1"/>
    <property type="molecule type" value="Genomic_DNA"/>
</dbReference>
<sequence>MSVCAHVDQDQDELAETCRTMQLEEWQVLESIFPDCCVSSDITQGNVRLEVSIELGYTRSIAVVDDGSIRPSSSATHGSEIRDELSSLPPLLLTLRLPHDYPLHAPPEIVSLQVTHSWLPQPRIKTLQEHLSGMWQPGEGVLYPWVEYIRSGDFLETLGMCDDPSVIRIPHPAPHLLAPLLKAHHTAAQSSTFAQTSYTCAICLAPHKGAACLQLIGCAHVFCRACLADFWGLCIAEGDVARVGCPDPECVRDREREQAEGSEGLGAGEVGEEEVRRVLGEEDIVRWRWLKQKRALERDPSMVHCPMEFCQTPVPKPPSDGDDESGWARLRTCPSCEYSFCAFCKRTWHGPLSDCPLSATESFVREYLALPASSPARATIERRFGRATVARLVAAYEEEQANRKWLDASTMRCPGCEVKVEKSVGCNHMTCAKCKQHFCYRCGEKIQASNPYAHFSTPGLRCFSKLFDFDPSGEGAGAGAGEGRGAWAGDDEWQPVELFEFVQ</sequence>
<name>A0ACB8A2Q9_9AGAM</name>
<dbReference type="Proteomes" id="UP000790377">
    <property type="component" value="Unassembled WGS sequence"/>
</dbReference>
<organism evidence="1 2">
    <name type="scientific">Hygrophoropsis aurantiaca</name>
    <dbReference type="NCBI Taxonomy" id="72124"/>
    <lineage>
        <taxon>Eukaryota</taxon>
        <taxon>Fungi</taxon>
        <taxon>Dikarya</taxon>
        <taxon>Basidiomycota</taxon>
        <taxon>Agaricomycotina</taxon>
        <taxon>Agaricomycetes</taxon>
        <taxon>Agaricomycetidae</taxon>
        <taxon>Boletales</taxon>
        <taxon>Coniophorineae</taxon>
        <taxon>Hygrophoropsidaceae</taxon>
        <taxon>Hygrophoropsis</taxon>
    </lineage>
</organism>
<protein>
    <submittedName>
        <fullName evidence="1">Uncharacterized protein</fullName>
    </submittedName>
</protein>